<evidence type="ECO:0000313" key="3">
    <source>
        <dbReference type="Proteomes" id="UP000614610"/>
    </source>
</evidence>
<dbReference type="EMBL" id="WIWT01000018">
    <property type="protein sequence ID" value="KAF3215783.1"/>
    <property type="molecule type" value="Genomic_DNA"/>
</dbReference>
<dbReference type="AlphaFoldDB" id="A0A8H8VES6"/>
<sequence length="278" mass="31329">MALLTCSTRSAGTLENCSEEGVNIAGLAKGKPEKRETQEAQILSKNRDRESQPQPQPQPQPQTIQLTHPIKREVSESFKFTDSDPDTDSEDDELDDELEVEKFKFVILKAMKDFELDNWEKSEEYFKAAIKIWGAVRDHPGMKGFGLPSLEAHLEKVDEKSMTVYLAWSQLLQGKPNETLQTVNLLSDEAIRASTGIHGVVEWTIASAYYRLGDLKRARRHCRKAVKLAREAKSLDLSHVSIELMVEVLEKIDSSESIELEFYKSLLPPDSEGASEGH</sequence>
<dbReference type="OrthoDB" id="539213at2759"/>
<name>A0A8H8VES6_ORBOL</name>
<feature type="region of interest" description="Disordered" evidence="1">
    <location>
        <begin position="76"/>
        <end position="95"/>
    </location>
</feature>
<organism evidence="2 3">
    <name type="scientific">Orbilia oligospora</name>
    <name type="common">Nematode-trapping fungus</name>
    <name type="synonym">Arthrobotrys oligospora</name>
    <dbReference type="NCBI Taxonomy" id="2813651"/>
    <lineage>
        <taxon>Eukaryota</taxon>
        <taxon>Fungi</taxon>
        <taxon>Dikarya</taxon>
        <taxon>Ascomycota</taxon>
        <taxon>Pezizomycotina</taxon>
        <taxon>Orbiliomycetes</taxon>
        <taxon>Orbiliales</taxon>
        <taxon>Orbiliaceae</taxon>
        <taxon>Orbilia</taxon>
    </lineage>
</organism>
<proteinExistence type="predicted"/>
<dbReference type="Proteomes" id="UP000614610">
    <property type="component" value="Unassembled WGS sequence"/>
</dbReference>
<gene>
    <name evidence="2" type="ORF">TWF679_003631</name>
</gene>
<protein>
    <submittedName>
        <fullName evidence="2">Uncharacterized protein</fullName>
    </submittedName>
</protein>
<reference evidence="2" key="1">
    <citation type="submission" date="2019-06" db="EMBL/GenBank/DDBJ databases">
        <authorList>
            <person name="Palmer J.M."/>
        </authorList>
    </citation>
    <scope>NUCLEOTIDE SEQUENCE</scope>
    <source>
        <strain evidence="2">TWF679</strain>
    </source>
</reference>
<evidence type="ECO:0000256" key="1">
    <source>
        <dbReference type="SAM" id="MobiDB-lite"/>
    </source>
</evidence>
<dbReference type="SUPFAM" id="SSF48452">
    <property type="entry name" value="TPR-like"/>
    <property type="match status" value="1"/>
</dbReference>
<comment type="caution">
    <text evidence="2">The sequence shown here is derived from an EMBL/GenBank/DDBJ whole genome shotgun (WGS) entry which is preliminary data.</text>
</comment>
<accession>A0A8H8VES6</accession>
<feature type="compositionally biased region" description="Acidic residues" evidence="1">
    <location>
        <begin position="83"/>
        <end position="95"/>
    </location>
</feature>
<feature type="region of interest" description="Disordered" evidence="1">
    <location>
        <begin position="19"/>
        <end position="69"/>
    </location>
</feature>
<dbReference type="Gene3D" id="1.25.40.10">
    <property type="entry name" value="Tetratricopeptide repeat domain"/>
    <property type="match status" value="1"/>
</dbReference>
<dbReference type="InterPro" id="IPR011990">
    <property type="entry name" value="TPR-like_helical_dom_sf"/>
</dbReference>
<evidence type="ECO:0000313" key="2">
    <source>
        <dbReference type="EMBL" id="KAF3215783.1"/>
    </source>
</evidence>